<evidence type="ECO:0000313" key="3">
    <source>
        <dbReference type="Proteomes" id="UP000004980"/>
    </source>
</evidence>
<feature type="compositionally biased region" description="Basic and acidic residues" evidence="1">
    <location>
        <begin position="42"/>
        <end position="60"/>
    </location>
</feature>
<proteinExistence type="predicted"/>
<dbReference type="RefSeq" id="WP_007579806.1">
    <property type="nucleotide sequence ID" value="NZ_AKAU01000059.1"/>
</dbReference>
<organism evidence="2 3">
    <name type="scientific">Paraburkholderia hospita</name>
    <dbReference type="NCBI Taxonomy" id="169430"/>
    <lineage>
        <taxon>Bacteria</taxon>
        <taxon>Pseudomonadati</taxon>
        <taxon>Pseudomonadota</taxon>
        <taxon>Betaproteobacteria</taxon>
        <taxon>Burkholderiales</taxon>
        <taxon>Burkholderiaceae</taxon>
        <taxon>Paraburkholderia</taxon>
    </lineage>
</organism>
<keyword evidence="3" id="KW-1185">Reference proteome</keyword>
<feature type="compositionally biased region" description="Polar residues" evidence="1">
    <location>
        <begin position="110"/>
        <end position="120"/>
    </location>
</feature>
<accession>A0ABP2PVP0</accession>
<sequence length="129" mass="13920">MIDKDIAEHFYIVSSGSARQGSVYICDVTVVRTATNEPEAIYRGEDGNGRKAEKIADGKARQAINDGFDPGHEPRLAAEPRPHWKRVQANTPAFTTNLTAAERAVVAPSNERSSGESTLVAQADDHGSE</sequence>
<gene>
    <name evidence="2" type="ORF">WQE_09349</name>
</gene>
<reference evidence="2 3" key="1">
    <citation type="journal article" date="2012" name="J. Bacteriol.">
        <title>Draft Genome Sequence of the Soil Bacterium Burkholderia terrae Strain BS001, Which Interacts with Fungal Surface Structures.</title>
        <authorList>
            <person name="Nazir R."/>
            <person name="Hansen M.A."/>
            <person name="Sorensen S."/>
            <person name="van Elsas J.D."/>
        </authorList>
    </citation>
    <scope>NUCLEOTIDE SEQUENCE [LARGE SCALE GENOMIC DNA]</scope>
    <source>
        <strain evidence="2 3">BS001</strain>
    </source>
</reference>
<comment type="caution">
    <text evidence="2">The sequence shown here is derived from an EMBL/GenBank/DDBJ whole genome shotgun (WGS) entry which is preliminary data.</text>
</comment>
<dbReference type="EMBL" id="AKAU01000059">
    <property type="protein sequence ID" value="EIN01326.1"/>
    <property type="molecule type" value="Genomic_DNA"/>
</dbReference>
<protein>
    <submittedName>
        <fullName evidence="2">Uncharacterized protein</fullName>
    </submittedName>
</protein>
<feature type="region of interest" description="Disordered" evidence="1">
    <location>
        <begin position="105"/>
        <end position="129"/>
    </location>
</feature>
<dbReference type="Proteomes" id="UP000004980">
    <property type="component" value="Unassembled WGS sequence"/>
</dbReference>
<evidence type="ECO:0000256" key="1">
    <source>
        <dbReference type="SAM" id="MobiDB-lite"/>
    </source>
</evidence>
<name>A0ABP2PVP0_9BURK</name>
<feature type="region of interest" description="Disordered" evidence="1">
    <location>
        <begin position="42"/>
        <end position="75"/>
    </location>
</feature>
<evidence type="ECO:0000313" key="2">
    <source>
        <dbReference type="EMBL" id="EIN01326.1"/>
    </source>
</evidence>